<comment type="caution">
    <text evidence="2">The sequence shown here is derived from an EMBL/GenBank/DDBJ whole genome shotgun (WGS) entry which is preliminary data.</text>
</comment>
<feature type="non-terminal residue" evidence="2">
    <location>
        <position position="1"/>
    </location>
</feature>
<organism evidence="2 3">
    <name type="scientific">Candidatus Harrisonbacteria bacterium CG10_big_fil_rev_8_21_14_0_10_45_28</name>
    <dbReference type="NCBI Taxonomy" id="1974586"/>
    <lineage>
        <taxon>Bacteria</taxon>
        <taxon>Candidatus Harrisoniibacteriota</taxon>
    </lineage>
</organism>
<accession>A0A2H0UQ65</accession>
<reference evidence="3" key="1">
    <citation type="submission" date="2017-09" db="EMBL/GenBank/DDBJ databases">
        <title>Depth-based differentiation of microbial function through sediment-hosted aquifers and enrichment of novel symbionts in the deep terrestrial subsurface.</title>
        <authorList>
            <person name="Probst A.J."/>
            <person name="Ladd B."/>
            <person name="Jarett J.K."/>
            <person name="Geller-Mcgrath D.E."/>
            <person name="Sieber C.M.K."/>
            <person name="Emerson J.B."/>
            <person name="Anantharaman K."/>
            <person name="Thomas B.C."/>
            <person name="Malmstrom R."/>
            <person name="Stieglmeier M."/>
            <person name="Klingl A."/>
            <person name="Woyke T."/>
            <person name="Ryan C.M."/>
            <person name="Banfield J.F."/>
        </authorList>
    </citation>
    <scope>NUCLEOTIDE SEQUENCE [LARGE SCALE GENOMIC DNA]</scope>
</reference>
<dbReference type="EMBL" id="PFBC01000031">
    <property type="protein sequence ID" value="PIR87925.1"/>
    <property type="molecule type" value="Genomic_DNA"/>
</dbReference>
<gene>
    <name evidence="2" type="ORF">COU10_01915</name>
</gene>
<evidence type="ECO:0000313" key="2">
    <source>
        <dbReference type="EMBL" id="PIR87925.1"/>
    </source>
</evidence>
<dbReference type="Proteomes" id="UP000230903">
    <property type="component" value="Unassembled WGS sequence"/>
</dbReference>
<feature type="region of interest" description="Disordered" evidence="1">
    <location>
        <begin position="1"/>
        <end position="28"/>
    </location>
</feature>
<dbReference type="AlphaFoldDB" id="A0A2H0UQ65"/>
<name>A0A2H0UQ65_9BACT</name>
<protein>
    <submittedName>
        <fullName evidence="2">Uncharacterized protein</fullName>
    </submittedName>
</protein>
<evidence type="ECO:0000256" key="1">
    <source>
        <dbReference type="SAM" id="MobiDB-lite"/>
    </source>
</evidence>
<sequence length="355" mass="37178">ASAPAVQDQTPEAPDNGESGGGGGEVPAVRPVLTVSAATDSPPARYEVMGTTMVTLAKFRMSANNFGDLRVTDVRFAVEIENQQVWFSNFQNLRVMEGGTLLGGPASMSMSAVDRGEIQFVFSLPTVVAKNSTRVLSLVGDVASFTAGAVSGAKYRFGIEWARDVTALVVDDNVTAVEVIGAPIWSESVTVYRTKPALTSSALGLTTGRVRTAVDDVANFSMTAHPADQLELQAITLTFSGGAVRNGSPTFTVELIDPATGSPLGFAVTQTAVPGSGDNCSVTFSGINYTISAGTTKSFRVRVDSSNFANSATTREALTVSVNAINDLRWSDGSSQQIPLEPAVVPFTVSQVSYE</sequence>
<proteinExistence type="predicted"/>
<evidence type="ECO:0000313" key="3">
    <source>
        <dbReference type="Proteomes" id="UP000230903"/>
    </source>
</evidence>